<comment type="caution">
    <text evidence="2">The sequence shown here is derived from an EMBL/GenBank/DDBJ whole genome shotgun (WGS) entry which is preliminary data.</text>
</comment>
<dbReference type="EMBL" id="JACCBX010000006">
    <property type="protein sequence ID" value="NYE06531.1"/>
    <property type="molecule type" value="Genomic_DNA"/>
</dbReference>
<gene>
    <name evidence="2" type="ORF">F4694_003311</name>
</gene>
<protein>
    <submittedName>
        <fullName evidence="2">Uncharacterized protein</fullName>
    </submittedName>
</protein>
<keyword evidence="1" id="KW-1133">Transmembrane helix</keyword>
<accession>A0A852TEA2</accession>
<organism evidence="2 3">
    <name type="scientific">Neobacillus niacini</name>
    <dbReference type="NCBI Taxonomy" id="86668"/>
    <lineage>
        <taxon>Bacteria</taxon>
        <taxon>Bacillati</taxon>
        <taxon>Bacillota</taxon>
        <taxon>Bacilli</taxon>
        <taxon>Bacillales</taxon>
        <taxon>Bacillaceae</taxon>
        <taxon>Neobacillus</taxon>
    </lineage>
</organism>
<dbReference type="Proteomes" id="UP000548423">
    <property type="component" value="Unassembled WGS sequence"/>
</dbReference>
<name>A0A852TEA2_9BACI</name>
<keyword evidence="1" id="KW-0812">Transmembrane</keyword>
<evidence type="ECO:0000256" key="1">
    <source>
        <dbReference type="SAM" id="Phobius"/>
    </source>
</evidence>
<dbReference type="AlphaFoldDB" id="A0A852TEA2"/>
<evidence type="ECO:0000313" key="3">
    <source>
        <dbReference type="Proteomes" id="UP000548423"/>
    </source>
</evidence>
<reference evidence="3" key="2">
    <citation type="submission" date="2020-08" db="EMBL/GenBank/DDBJ databases">
        <title>The Agave Microbiome: Exploring the role of microbial communities in plant adaptations to desert environments.</title>
        <authorList>
            <person name="Partida-Martinez L.P."/>
        </authorList>
    </citation>
    <scope>NUCLEOTIDE SEQUENCE [LARGE SCALE GENOMIC DNA]</scope>
    <source>
        <strain evidence="3">AT2.8</strain>
    </source>
</reference>
<reference evidence="3" key="1">
    <citation type="submission" date="2020-07" db="EMBL/GenBank/DDBJ databases">
        <authorList>
            <person name="Partida-Martinez L."/>
            <person name="Huntemann M."/>
            <person name="Clum A."/>
            <person name="Wang J."/>
            <person name="Palaniappan K."/>
            <person name="Ritter S."/>
            <person name="Chen I.-M."/>
            <person name="Stamatis D."/>
            <person name="Reddy T."/>
            <person name="O'Malley R."/>
            <person name="Daum C."/>
            <person name="Shapiro N."/>
            <person name="Ivanova N."/>
            <person name="Kyrpides N."/>
            <person name="Woyke T."/>
        </authorList>
    </citation>
    <scope>NUCLEOTIDE SEQUENCE [LARGE SCALE GENOMIC DNA]</scope>
    <source>
        <strain evidence="3">AT2.8</strain>
    </source>
</reference>
<proteinExistence type="predicted"/>
<feature type="transmembrane region" description="Helical" evidence="1">
    <location>
        <begin position="27"/>
        <end position="46"/>
    </location>
</feature>
<keyword evidence="1" id="KW-0472">Membrane</keyword>
<sequence length="201" mass="22361">MKQNIKAILAPMSPKERIAYIWDYYKFHIIGTIVAIILLLSLISSIGEKKEVVLNMTIIGQGVNPEGVVQLQEQLTNKLVQDKGDEEVSVQHLTYNKTSMDEASRAGIQKMSAEISLGAIDVMIVEKELFEEISSQNALLALNEFKGANKLLPSDEKVYGISTSDIQLLAPLALDENEMLCVPSTTKNLKKINEFFTFISK</sequence>
<evidence type="ECO:0000313" key="2">
    <source>
        <dbReference type="EMBL" id="NYE06531.1"/>
    </source>
</evidence>